<dbReference type="SUPFAM" id="SSF51126">
    <property type="entry name" value="Pectin lyase-like"/>
    <property type="match status" value="1"/>
</dbReference>
<dbReference type="InterPro" id="IPR011050">
    <property type="entry name" value="Pectin_lyase_fold/virulence"/>
</dbReference>
<dbReference type="InterPro" id="IPR000326">
    <property type="entry name" value="PAP2/HPO"/>
</dbReference>
<dbReference type="Gene3D" id="1.20.144.10">
    <property type="entry name" value="Phosphatidic acid phosphatase type 2/haloperoxidase"/>
    <property type="match status" value="1"/>
</dbReference>
<reference evidence="4 5" key="1">
    <citation type="submission" date="2015-03" db="EMBL/GenBank/DDBJ databases">
        <authorList>
            <person name="Zheng J."/>
            <person name="Ganezle M."/>
        </authorList>
    </citation>
    <scope>NUCLEOTIDE SEQUENCE [LARGE SCALE GENOMIC DNA]</scope>
    <source>
        <strain evidence="4 5">LP38</strain>
    </source>
</reference>
<name>A0A0F3RUJ4_9LACO</name>
<accession>A0A0F3RUJ4</accession>
<protein>
    <recommendedName>
        <fullName evidence="3">Phosphatidic acid phosphatase type 2/haloperoxidase domain-containing protein</fullName>
    </recommendedName>
</protein>
<evidence type="ECO:0000313" key="5">
    <source>
        <dbReference type="Proteomes" id="UP000033491"/>
    </source>
</evidence>
<dbReference type="NCBIfam" id="TIGR02601">
    <property type="entry name" value="autotrns_rpt"/>
    <property type="match status" value="1"/>
</dbReference>
<dbReference type="InterPro" id="IPR036938">
    <property type="entry name" value="PAP2/HPO_sf"/>
</dbReference>
<gene>
    <name evidence="4" type="ORF">VC81_08005</name>
</gene>
<dbReference type="EMBL" id="JZCR01000019">
    <property type="protein sequence ID" value="KJW12437.1"/>
    <property type="molecule type" value="Genomic_DNA"/>
</dbReference>
<feature type="chain" id="PRO_5002466245" description="Phosphatidic acid phosphatase type 2/haloperoxidase domain-containing protein" evidence="2">
    <location>
        <begin position="30"/>
        <end position="577"/>
    </location>
</feature>
<dbReference type="Pfam" id="PF01569">
    <property type="entry name" value="PAP2"/>
    <property type="match status" value="1"/>
</dbReference>
<dbReference type="OrthoDB" id="9780507at2"/>
<comment type="caution">
    <text evidence="4">The sequence shown here is derived from an EMBL/GenBank/DDBJ whole genome shotgun (WGS) entry which is preliminary data.</text>
</comment>
<feature type="domain" description="Phosphatidic acid phosphatase type 2/haloperoxidase" evidence="3">
    <location>
        <begin position="208"/>
        <end position="294"/>
    </location>
</feature>
<proteinExistence type="predicted"/>
<dbReference type="PATRIC" id="fig|216463.3.peg.715"/>
<dbReference type="InterPro" id="IPR013425">
    <property type="entry name" value="Autotrns_rpt"/>
</dbReference>
<dbReference type="SUPFAM" id="SSF48317">
    <property type="entry name" value="Acid phosphatase/Vanadium-dependent haloperoxidase"/>
    <property type="match status" value="1"/>
</dbReference>
<dbReference type="Proteomes" id="UP000033491">
    <property type="component" value="Unassembled WGS sequence"/>
</dbReference>
<evidence type="ECO:0000259" key="3">
    <source>
        <dbReference type="Pfam" id="PF01569"/>
    </source>
</evidence>
<evidence type="ECO:0000313" key="4">
    <source>
        <dbReference type="EMBL" id="KJW12437.1"/>
    </source>
</evidence>
<dbReference type="AlphaFoldDB" id="A0A0F3RUJ4"/>
<feature type="signal peptide" evidence="2">
    <location>
        <begin position="1"/>
        <end position="29"/>
    </location>
</feature>
<evidence type="ECO:0000256" key="1">
    <source>
        <dbReference type="ARBA" id="ARBA00022729"/>
    </source>
</evidence>
<sequence length="577" mass="62732">MQGLKRRLKATLAVALVLAPLGLATPAAASTNVAEMIRPHEASYGFYVDTYLNNTADHKTIYNNPAVGVTSEFYRYWSPDKGILNQAVLDMSVAATAKATQNRTAAEERRSFFTDRVNLPYTIVSGLGPYATAFVKNAEAQTSYHVMPTKPVAKNDKAPKVPWANPNSKLGAIVQLINLNRLPYGKSSFPKKVYRYERPYRQSHNQVRPDPYLADFMAAAPKTDYDFPSGHSSAAFESGPTLAYVFPERFQQLVTRSSEICYDRMLVGRHSALAVMGGRAMGQAVTAGILNDPQNAALIKRAYREAHSVALQKSPLVTTQDEFANYRTNQQNYRFRLTYGLPQIGNTHVGPRVPKGAEVLLKTRLPYLTANQRRLVLATTELASGYPVLDDTEGWGRLDLFSAANGYGSLPATTKITMNAARGGFNAQDTWKNNITGTGRLVKQGTGSLALAGNNQFSGGIQLRAGGLTLTNAHAAGTGTLDVQAGTVTTGANLRVGHDYRQATTGKLVLAGPTSGLKVHGRADLAGTLVLKAGSRLRSGQTIMTFKHRSGRFAHVQGLPQGWHLKYTDQKIQCVRN</sequence>
<evidence type="ECO:0000256" key="2">
    <source>
        <dbReference type="SAM" id="SignalP"/>
    </source>
</evidence>
<organism evidence="4 5">
    <name type="scientific">Levilactobacillus spicheri</name>
    <dbReference type="NCBI Taxonomy" id="216463"/>
    <lineage>
        <taxon>Bacteria</taxon>
        <taxon>Bacillati</taxon>
        <taxon>Bacillota</taxon>
        <taxon>Bacilli</taxon>
        <taxon>Lactobacillales</taxon>
        <taxon>Lactobacillaceae</taxon>
        <taxon>Levilactobacillus</taxon>
    </lineage>
</organism>
<dbReference type="RefSeq" id="WP_045807539.1">
    <property type="nucleotide sequence ID" value="NZ_JZCR01000019.1"/>
</dbReference>
<keyword evidence="1 2" id="KW-0732">Signal</keyword>
<dbReference type="STRING" id="216463.VC81_08005"/>
<dbReference type="Pfam" id="PF12951">
    <property type="entry name" value="PATR"/>
    <property type="match status" value="1"/>
</dbReference>